<accession>A0ABP8IR91</accession>
<sequence length="264" mass="28319">MNYYMPARVTRWFFLALLAVAAGLAPQAARAQAPRPIVRLDLQGSGMLTDQTHVYFQAGATTGFDSSFDASKLPNPSGLNIASVMGTQQYSINGLPPLNATPLSVLLFVGVPAYGSYQIRVGQFDNLTSPAVWLRDAQLNTRTRLALGTTITLSFTNTYTAVNRLYLEFDALLPAAAAASAPALQPQLWPNPAQGSFSLRLPTADATRAVLLDALGRSVRSIDLPRRRGALTLPVDVRGLPPGYYRVRVLGPGKAAASLHLVLE</sequence>
<evidence type="ECO:0008006" key="4">
    <source>
        <dbReference type="Google" id="ProtNLM"/>
    </source>
</evidence>
<gene>
    <name evidence="2" type="ORF">GCM10023185_40890</name>
</gene>
<organism evidence="2 3">
    <name type="scientific">Hymenobacter saemangeumensis</name>
    <dbReference type="NCBI Taxonomy" id="1084522"/>
    <lineage>
        <taxon>Bacteria</taxon>
        <taxon>Pseudomonadati</taxon>
        <taxon>Bacteroidota</taxon>
        <taxon>Cytophagia</taxon>
        <taxon>Cytophagales</taxon>
        <taxon>Hymenobacteraceae</taxon>
        <taxon>Hymenobacter</taxon>
    </lineage>
</organism>
<protein>
    <recommendedName>
        <fullName evidence="4">T9SS type A sorting domain-containing protein</fullName>
    </recommendedName>
</protein>
<reference evidence="3" key="1">
    <citation type="journal article" date="2019" name="Int. J. Syst. Evol. Microbiol.">
        <title>The Global Catalogue of Microorganisms (GCM) 10K type strain sequencing project: providing services to taxonomists for standard genome sequencing and annotation.</title>
        <authorList>
            <consortium name="The Broad Institute Genomics Platform"/>
            <consortium name="The Broad Institute Genome Sequencing Center for Infectious Disease"/>
            <person name="Wu L."/>
            <person name="Ma J."/>
        </authorList>
    </citation>
    <scope>NUCLEOTIDE SEQUENCE [LARGE SCALE GENOMIC DNA]</scope>
    <source>
        <strain evidence="3">JCM 17923</strain>
    </source>
</reference>
<comment type="caution">
    <text evidence="2">The sequence shown here is derived from an EMBL/GenBank/DDBJ whole genome shotgun (WGS) entry which is preliminary data.</text>
</comment>
<evidence type="ECO:0000313" key="2">
    <source>
        <dbReference type="EMBL" id="GAA4368279.1"/>
    </source>
</evidence>
<dbReference type="RefSeq" id="WP_345238004.1">
    <property type="nucleotide sequence ID" value="NZ_BAABGZ010000079.1"/>
</dbReference>
<feature type="signal peptide" evidence="1">
    <location>
        <begin position="1"/>
        <end position="21"/>
    </location>
</feature>
<keyword evidence="1" id="KW-0732">Signal</keyword>
<feature type="chain" id="PRO_5045788119" description="T9SS type A sorting domain-containing protein" evidence="1">
    <location>
        <begin position="22"/>
        <end position="264"/>
    </location>
</feature>
<evidence type="ECO:0000313" key="3">
    <source>
        <dbReference type="Proteomes" id="UP001501153"/>
    </source>
</evidence>
<evidence type="ECO:0000256" key="1">
    <source>
        <dbReference type="SAM" id="SignalP"/>
    </source>
</evidence>
<dbReference type="Proteomes" id="UP001501153">
    <property type="component" value="Unassembled WGS sequence"/>
</dbReference>
<dbReference type="EMBL" id="BAABGZ010000079">
    <property type="protein sequence ID" value="GAA4368279.1"/>
    <property type="molecule type" value="Genomic_DNA"/>
</dbReference>
<proteinExistence type="predicted"/>
<keyword evidence="3" id="KW-1185">Reference proteome</keyword>
<name>A0ABP8IR91_9BACT</name>